<feature type="domain" description="FAD dependent oxidoreductase" evidence="1">
    <location>
        <begin position="1"/>
        <end position="197"/>
    </location>
</feature>
<protein>
    <submittedName>
        <fullName evidence="2">FAD-binding oxidoreductase</fullName>
    </submittedName>
</protein>
<dbReference type="PANTHER" id="PTHR13847">
    <property type="entry name" value="SARCOSINE DEHYDROGENASE-RELATED"/>
    <property type="match status" value="1"/>
</dbReference>
<dbReference type="SUPFAM" id="SSF51905">
    <property type="entry name" value="FAD/NAD(P)-binding domain"/>
    <property type="match status" value="1"/>
</dbReference>
<dbReference type="EMBL" id="DYXC01000154">
    <property type="protein sequence ID" value="HJF15779.1"/>
    <property type="molecule type" value="Genomic_DNA"/>
</dbReference>
<dbReference type="Gene3D" id="3.30.9.10">
    <property type="entry name" value="D-Amino Acid Oxidase, subunit A, domain 2"/>
    <property type="match status" value="1"/>
</dbReference>
<reference evidence="2" key="1">
    <citation type="journal article" date="2021" name="PeerJ">
        <title>Extensive microbial diversity within the chicken gut microbiome revealed by metagenomics and culture.</title>
        <authorList>
            <person name="Gilroy R."/>
            <person name="Ravi A."/>
            <person name="Getino M."/>
            <person name="Pursley I."/>
            <person name="Horton D.L."/>
            <person name="Alikhan N.F."/>
            <person name="Baker D."/>
            <person name="Gharbi K."/>
            <person name="Hall N."/>
            <person name="Watson M."/>
            <person name="Adriaenssens E.M."/>
            <person name="Foster-Nyarko E."/>
            <person name="Jarju S."/>
            <person name="Secka A."/>
            <person name="Antonio M."/>
            <person name="Oren A."/>
            <person name="Chaudhuri R.R."/>
            <person name="La Ragione R."/>
            <person name="Hildebrand F."/>
            <person name="Pallen M.J."/>
        </authorList>
    </citation>
    <scope>NUCLEOTIDE SEQUENCE</scope>
    <source>
        <strain evidence="2">ChiHjej13B12-14962</strain>
    </source>
</reference>
<comment type="caution">
    <text evidence="2">The sequence shown here is derived from an EMBL/GenBank/DDBJ whole genome shotgun (WGS) entry which is preliminary data.</text>
</comment>
<dbReference type="PANTHER" id="PTHR13847:SF285">
    <property type="entry name" value="FAD DEPENDENT OXIDOREDUCTASE DOMAIN-CONTAINING PROTEIN"/>
    <property type="match status" value="1"/>
</dbReference>
<organism evidence="2 3">
    <name type="scientific">Enteractinococcus helveticum</name>
    <dbReference type="NCBI Taxonomy" id="1837282"/>
    <lineage>
        <taxon>Bacteria</taxon>
        <taxon>Bacillati</taxon>
        <taxon>Actinomycetota</taxon>
        <taxon>Actinomycetes</taxon>
        <taxon>Micrococcales</taxon>
        <taxon>Micrococcaceae</taxon>
    </lineage>
</organism>
<dbReference type="InterPro" id="IPR006076">
    <property type="entry name" value="FAD-dep_OxRdtase"/>
</dbReference>
<accession>A0A921FQB2</accession>
<reference evidence="2" key="2">
    <citation type="submission" date="2021-09" db="EMBL/GenBank/DDBJ databases">
        <authorList>
            <person name="Gilroy R."/>
        </authorList>
    </citation>
    <scope>NUCLEOTIDE SEQUENCE</scope>
    <source>
        <strain evidence="2">ChiHjej13B12-14962</strain>
    </source>
</reference>
<dbReference type="Proteomes" id="UP000703315">
    <property type="component" value="Unassembled WGS sequence"/>
</dbReference>
<dbReference type="AlphaFoldDB" id="A0A921FQB2"/>
<sequence length="263" mass="28602">LADIVKHLGVTIYENTPANEIAPKTVRTPGGTIRANNVIVATEGFTSRIPQLRRNVAPLHSLVIATEPLSADQLSQAGIYSRTAFNDMRNMRIYAQQTIDNRIVFGGRGAPYNFASKIAADFERNLAIHEKIAATMLEFFPSLEGVQITHRWGGALGVPRDWHPSVTHNRSTGMGWAGSYVGDGVTTSNLAARILRDQILGIDSPESRLPIANHASPRWEPEPLRWIGINAGLRAASLGDTEEKLTGSPSRIVKTLEALTGAH</sequence>
<gene>
    <name evidence="2" type="ORF">K8V32_13475</name>
</gene>
<dbReference type="InterPro" id="IPR036188">
    <property type="entry name" value="FAD/NAD-bd_sf"/>
</dbReference>
<evidence type="ECO:0000313" key="2">
    <source>
        <dbReference type="EMBL" id="HJF15779.1"/>
    </source>
</evidence>
<name>A0A921FQB2_9MICC</name>
<dbReference type="Gene3D" id="3.50.50.60">
    <property type="entry name" value="FAD/NAD(P)-binding domain"/>
    <property type="match status" value="1"/>
</dbReference>
<evidence type="ECO:0000259" key="1">
    <source>
        <dbReference type="Pfam" id="PF01266"/>
    </source>
</evidence>
<evidence type="ECO:0000313" key="3">
    <source>
        <dbReference type="Proteomes" id="UP000703315"/>
    </source>
</evidence>
<proteinExistence type="predicted"/>
<dbReference type="RefSeq" id="WP_303908520.1">
    <property type="nucleotide sequence ID" value="NZ_DYXC01000154.1"/>
</dbReference>
<dbReference type="GO" id="GO:0005737">
    <property type="term" value="C:cytoplasm"/>
    <property type="evidence" value="ECO:0007669"/>
    <property type="project" value="TreeGrafter"/>
</dbReference>
<feature type="non-terminal residue" evidence="2">
    <location>
        <position position="1"/>
    </location>
</feature>
<dbReference type="Pfam" id="PF01266">
    <property type="entry name" value="DAO"/>
    <property type="match status" value="1"/>
</dbReference>